<evidence type="ECO:0000259" key="8">
    <source>
        <dbReference type="PROSITE" id="PS51294"/>
    </source>
</evidence>
<proteinExistence type="predicted"/>
<evidence type="ECO:0000259" key="6">
    <source>
        <dbReference type="PROSITE" id="PS50135"/>
    </source>
</evidence>
<dbReference type="GO" id="GO:0006338">
    <property type="term" value="P:chromatin remodeling"/>
    <property type="evidence" value="ECO:0000318"/>
    <property type="project" value="GO_Central"/>
</dbReference>
<dbReference type="PANTHER" id="PTHR12374:SF20">
    <property type="entry name" value="TRANSCRIPTIONAL ADAPTER 2-ALPHA"/>
    <property type="match status" value="1"/>
</dbReference>
<dbReference type="InterPro" id="IPR001005">
    <property type="entry name" value="SANT/Myb"/>
</dbReference>
<dbReference type="GO" id="GO:0070461">
    <property type="term" value="C:SAGA-type complex"/>
    <property type="evidence" value="ECO:0000318"/>
    <property type="project" value="GO_Central"/>
</dbReference>
<dbReference type="PhylomeDB" id="A7SXT4"/>
<evidence type="ECO:0000256" key="3">
    <source>
        <dbReference type="ARBA" id="ARBA00022833"/>
    </source>
</evidence>
<dbReference type="Pfam" id="PF25299">
    <property type="entry name" value="ZZ_ADA2"/>
    <property type="match status" value="1"/>
</dbReference>
<name>A7SXT4_NEMVE</name>
<dbReference type="CDD" id="cd00167">
    <property type="entry name" value="SANT"/>
    <property type="match status" value="1"/>
</dbReference>
<feature type="non-terminal residue" evidence="9">
    <location>
        <position position="257"/>
    </location>
</feature>
<protein>
    <recommendedName>
        <fullName evidence="11">Transcriptional adapter 2-alpha</fullName>
    </recommendedName>
</protein>
<dbReference type="STRING" id="45351.A7SXT4"/>
<dbReference type="PROSITE" id="PS51293">
    <property type="entry name" value="SANT"/>
    <property type="match status" value="1"/>
</dbReference>
<dbReference type="GO" id="GO:0003682">
    <property type="term" value="F:chromatin binding"/>
    <property type="evidence" value="ECO:0000318"/>
    <property type="project" value="GO_Central"/>
</dbReference>
<dbReference type="Gene3D" id="1.10.10.60">
    <property type="entry name" value="Homeodomain-like"/>
    <property type="match status" value="1"/>
</dbReference>
<organism evidence="9 10">
    <name type="scientific">Nematostella vectensis</name>
    <name type="common">Starlet sea anemone</name>
    <dbReference type="NCBI Taxonomy" id="45351"/>
    <lineage>
        <taxon>Eukaryota</taxon>
        <taxon>Metazoa</taxon>
        <taxon>Cnidaria</taxon>
        <taxon>Anthozoa</taxon>
        <taxon>Hexacorallia</taxon>
        <taxon>Actiniaria</taxon>
        <taxon>Edwardsiidae</taxon>
        <taxon>Nematostella</taxon>
    </lineage>
</organism>
<dbReference type="InterPro" id="IPR009057">
    <property type="entry name" value="Homeodomain-like_sf"/>
</dbReference>
<dbReference type="KEGG" id="nve:5502391"/>
<dbReference type="AlphaFoldDB" id="A7SXT4"/>
<dbReference type="Pfam" id="PF00249">
    <property type="entry name" value="Myb_DNA-binding"/>
    <property type="match status" value="1"/>
</dbReference>
<evidence type="ECO:0000259" key="5">
    <source>
        <dbReference type="PROSITE" id="PS50090"/>
    </source>
</evidence>
<dbReference type="GO" id="GO:0003713">
    <property type="term" value="F:transcription coactivator activity"/>
    <property type="evidence" value="ECO:0000318"/>
    <property type="project" value="GO_Central"/>
</dbReference>
<dbReference type="PROSITE" id="PS50090">
    <property type="entry name" value="MYB_LIKE"/>
    <property type="match status" value="1"/>
</dbReference>
<dbReference type="FunFam" id="1.10.10.60:FF:000110">
    <property type="entry name" value="Transcriptional adapter"/>
    <property type="match status" value="1"/>
</dbReference>
<evidence type="ECO:0000256" key="1">
    <source>
        <dbReference type="ARBA" id="ARBA00022723"/>
    </source>
</evidence>
<evidence type="ECO:0000256" key="2">
    <source>
        <dbReference type="ARBA" id="ARBA00022771"/>
    </source>
</evidence>
<accession>A7SXT4</accession>
<feature type="non-terminal residue" evidence="9">
    <location>
        <position position="1"/>
    </location>
</feature>
<dbReference type="InterPro" id="IPR017930">
    <property type="entry name" value="Myb_dom"/>
</dbReference>
<evidence type="ECO:0000313" key="9">
    <source>
        <dbReference type="EMBL" id="EDO31480.1"/>
    </source>
</evidence>
<keyword evidence="3" id="KW-0862">Zinc</keyword>
<dbReference type="Proteomes" id="UP000001593">
    <property type="component" value="Unassembled WGS sequence"/>
</dbReference>
<evidence type="ECO:0000256" key="4">
    <source>
        <dbReference type="PROSITE-ProRule" id="PRU00228"/>
    </source>
</evidence>
<evidence type="ECO:0008006" key="11">
    <source>
        <dbReference type="Google" id="ProtNLM"/>
    </source>
</evidence>
<dbReference type="OMA" id="ENHACEY"/>
<dbReference type="EMBL" id="DS469896">
    <property type="protein sequence ID" value="EDO31480.1"/>
    <property type="molecule type" value="Genomic_DNA"/>
</dbReference>
<dbReference type="InterPro" id="IPR017884">
    <property type="entry name" value="SANT_dom"/>
</dbReference>
<sequence>CFICSVALKEPFIRCSRCRPVVDICVHCFARGAERGRHRNDHSYEIISNSFPVFEAAWSAEEELRLMDALSDCGYGNWAEVSKQMQTKTEEECRGHYNQCYIKRALTHGLPVLEPPKDARTPTVATWSVPFKVSEDPPRPPMDSVRSIELAGYMPCRGDFEVEYDNYAEFDIKDISFENTNDSSLLTELKIAAVEIFLTRLRERWYRKQIVRRYGLVNIKKWQMLEKRLDRAERELRESMLPFARLQSPEDHEKLIQ</sequence>
<dbReference type="PANTHER" id="PTHR12374">
    <property type="entry name" value="TRANSCRIPTIONAL ADAPTOR 2 ADA2 -RELATED"/>
    <property type="match status" value="1"/>
</dbReference>
<dbReference type="SUPFAM" id="SSF46689">
    <property type="entry name" value="Homeodomain-like"/>
    <property type="match status" value="1"/>
</dbReference>
<dbReference type="HOGENOM" id="CLU_018273_0_0_1"/>
<keyword evidence="1" id="KW-0479">Metal-binding</keyword>
<dbReference type="InterPro" id="IPR000433">
    <property type="entry name" value="Znf_ZZ"/>
</dbReference>
<dbReference type="GO" id="GO:0008270">
    <property type="term" value="F:zinc ion binding"/>
    <property type="evidence" value="ECO:0007669"/>
    <property type="project" value="UniProtKB-KW"/>
</dbReference>
<dbReference type="SMART" id="SM00717">
    <property type="entry name" value="SANT"/>
    <property type="match status" value="1"/>
</dbReference>
<dbReference type="PROSITE" id="PS50135">
    <property type="entry name" value="ZF_ZZ_2"/>
    <property type="match status" value="1"/>
</dbReference>
<dbReference type="FunCoup" id="A7SXT4">
    <property type="interactions" value="127"/>
</dbReference>
<dbReference type="InParanoid" id="A7SXT4"/>
<evidence type="ECO:0000259" key="7">
    <source>
        <dbReference type="PROSITE" id="PS51293"/>
    </source>
</evidence>
<dbReference type="eggNOG" id="KOG0457">
    <property type="taxonomic scope" value="Eukaryota"/>
</dbReference>
<gene>
    <name evidence="9" type="ORF">NEMVEDRAFT_v1g13916</name>
</gene>
<dbReference type="Pfam" id="PF22941">
    <property type="entry name" value="TADA2A-like_3rd"/>
    <property type="match status" value="1"/>
</dbReference>
<feature type="domain" description="HTH myb-type" evidence="8">
    <location>
        <begin position="57"/>
        <end position="105"/>
    </location>
</feature>
<evidence type="ECO:0000313" key="10">
    <source>
        <dbReference type="Proteomes" id="UP000001593"/>
    </source>
</evidence>
<dbReference type="PROSITE" id="PS51294">
    <property type="entry name" value="HTH_MYB"/>
    <property type="match status" value="1"/>
</dbReference>
<keyword evidence="2 4" id="KW-0863">Zinc-finger</keyword>
<dbReference type="GO" id="GO:0006357">
    <property type="term" value="P:regulation of transcription by RNA polymerase II"/>
    <property type="evidence" value="ECO:0000318"/>
    <property type="project" value="GO_Central"/>
</dbReference>
<feature type="domain" description="Myb-like" evidence="5">
    <location>
        <begin position="55"/>
        <end position="101"/>
    </location>
</feature>
<dbReference type="OrthoDB" id="270417at2759"/>
<keyword evidence="10" id="KW-1185">Reference proteome</keyword>
<feature type="domain" description="ZZ-type" evidence="6">
    <location>
        <begin position="1"/>
        <end position="52"/>
    </location>
</feature>
<feature type="domain" description="SANT" evidence="7">
    <location>
        <begin position="53"/>
        <end position="105"/>
    </location>
</feature>
<reference evidence="9 10" key="1">
    <citation type="journal article" date="2007" name="Science">
        <title>Sea anemone genome reveals ancestral eumetazoan gene repertoire and genomic organization.</title>
        <authorList>
            <person name="Putnam N.H."/>
            <person name="Srivastava M."/>
            <person name="Hellsten U."/>
            <person name="Dirks B."/>
            <person name="Chapman J."/>
            <person name="Salamov A."/>
            <person name="Terry A."/>
            <person name="Shapiro H."/>
            <person name="Lindquist E."/>
            <person name="Kapitonov V.V."/>
            <person name="Jurka J."/>
            <person name="Genikhovich G."/>
            <person name="Grigoriev I.V."/>
            <person name="Lucas S.M."/>
            <person name="Steele R.E."/>
            <person name="Finnerty J.R."/>
            <person name="Technau U."/>
            <person name="Martindale M.Q."/>
            <person name="Rokhsar D.S."/>
        </authorList>
    </citation>
    <scope>NUCLEOTIDE SEQUENCE [LARGE SCALE GENOMIC DNA]</scope>
    <source>
        <strain evidence="10">CH2 X CH6</strain>
    </source>
</reference>
<dbReference type="GO" id="GO:0005634">
    <property type="term" value="C:nucleus"/>
    <property type="evidence" value="ECO:0000318"/>
    <property type="project" value="GO_Central"/>
</dbReference>
<dbReference type="InterPro" id="IPR055141">
    <property type="entry name" value="TADA2A_B-like_dom"/>
</dbReference>